<sequence>MAKTITKENFKEIVLQSDKPVLVDFWAAWCRPCQMLGPIVEQLASEVDGLAVVGKVNVDEQPELANEFRIMSIPTILVFKNGKLAGNTVGVRQKDELRRLLGV</sequence>
<feature type="active site" description="Nucleophile" evidence="8">
    <location>
        <position position="33"/>
    </location>
</feature>
<dbReference type="RefSeq" id="WP_030004149.1">
    <property type="nucleotide sequence ID" value="NC_022549.1"/>
</dbReference>
<evidence type="ECO:0000256" key="2">
    <source>
        <dbReference type="ARBA" id="ARBA00022448"/>
    </source>
</evidence>
<evidence type="ECO:0000256" key="6">
    <source>
        <dbReference type="NCBIfam" id="TIGR01068"/>
    </source>
</evidence>
<dbReference type="GO" id="GO:0005737">
    <property type="term" value="C:cytoplasm"/>
    <property type="evidence" value="ECO:0007669"/>
    <property type="project" value="TreeGrafter"/>
</dbReference>
<name>U4KMD2_9MOLU</name>
<dbReference type="HOGENOM" id="CLU_090389_10_3_14"/>
<dbReference type="GO" id="GO:0015035">
    <property type="term" value="F:protein-disulfide reductase activity"/>
    <property type="evidence" value="ECO:0007669"/>
    <property type="project" value="UniProtKB-UniRule"/>
</dbReference>
<dbReference type="Gene3D" id="3.40.30.10">
    <property type="entry name" value="Glutaredoxin"/>
    <property type="match status" value="1"/>
</dbReference>
<feature type="site" description="Contributes to redox potential value" evidence="8">
    <location>
        <position position="31"/>
    </location>
</feature>
<evidence type="ECO:0000256" key="7">
    <source>
        <dbReference type="PIRNR" id="PIRNR000077"/>
    </source>
</evidence>
<feature type="site" description="Contributes to redox potential value" evidence="8">
    <location>
        <position position="32"/>
    </location>
</feature>
<keyword evidence="12" id="KW-1185">Reference proteome</keyword>
<keyword evidence="2" id="KW-0813">Transport</keyword>
<dbReference type="FunFam" id="3.40.30.10:FF:000001">
    <property type="entry name" value="Thioredoxin"/>
    <property type="match status" value="1"/>
</dbReference>
<dbReference type="CDD" id="cd02947">
    <property type="entry name" value="TRX_family"/>
    <property type="match status" value="1"/>
</dbReference>
<dbReference type="EMBL" id="FO681348">
    <property type="protein sequence ID" value="CCV65287.1"/>
    <property type="molecule type" value="Genomic_DNA"/>
</dbReference>
<dbReference type="PRINTS" id="PR00421">
    <property type="entry name" value="THIOREDOXIN"/>
</dbReference>
<evidence type="ECO:0000256" key="8">
    <source>
        <dbReference type="PIRSR" id="PIRSR000077-1"/>
    </source>
</evidence>
<dbReference type="PANTHER" id="PTHR45663">
    <property type="entry name" value="GEO12009P1"/>
    <property type="match status" value="1"/>
</dbReference>
<feature type="disulfide bond" description="Redox-active" evidence="9">
    <location>
        <begin position="30"/>
        <end position="33"/>
    </location>
</feature>
<organism evidence="11 12">
    <name type="scientific">Acholeplasma brassicae</name>
    <dbReference type="NCBI Taxonomy" id="61635"/>
    <lineage>
        <taxon>Bacteria</taxon>
        <taxon>Bacillati</taxon>
        <taxon>Mycoplasmatota</taxon>
        <taxon>Mollicutes</taxon>
        <taxon>Acholeplasmatales</taxon>
        <taxon>Acholeplasmataceae</taxon>
        <taxon>Acholeplasma</taxon>
    </lineage>
</organism>
<evidence type="ECO:0000256" key="3">
    <source>
        <dbReference type="ARBA" id="ARBA00022982"/>
    </source>
</evidence>
<keyword evidence="5 9" id="KW-0676">Redox-active center</keyword>
<dbReference type="Pfam" id="PF00085">
    <property type="entry name" value="Thioredoxin"/>
    <property type="match status" value="1"/>
</dbReference>
<evidence type="ECO:0000259" key="10">
    <source>
        <dbReference type="PROSITE" id="PS51352"/>
    </source>
</evidence>
<dbReference type="PIRSF" id="PIRSF000077">
    <property type="entry name" value="Thioredoxin"/>
    <property type="match status" value="1"/>
</dbReference>
<dbReference type="Proteomes" id="UP000032737">
    <property type="component" value="Chromosome"/>
</dbReference>
<dbReference type="OrthoDB" id="9790390at2"/>
<dbReference type="InterPro" id="IPR036249">
    <property type="entry name" value="Thioredoxin-like_sf"/>
</dbReference>
<evidence type="ECO:0000256" key="5">
    <source>
        <dbReference type="ARBA" id="ARBA00023284"/>
    </source>
</evidence>
<dbReference type="NCBIfam" id="TIGR01068">
    <property type="entry name" value="thioredoxin"/>
    <property type="match status" value="1"/>
</dbReference>
<dbReference type="KEGG" id="abra:BN85302660"/>
<comment type="similarity">
    <text evidence="1 7">Belongs to the thioredoxin family.</text>
</comment>
<dbReference type="InterPro" id="IPR005746">
    <property type="entry name" value="Thioredoxin"/>
</dbReference>
<dbReference type="SUPFAM" id="SSF52833">
    <property type="entry name" value="Thioredoxin-like"/>
    <property type="match status" value="1"/>
</dbReference>
<feature type="active site" description="Nucleophile" evidence="8">
    <location>
        <position position="30"/>
    </location>
</feature>
<evidence type="ECO:0000256" key="1">
    <source>
        <dbReference type="ARBA" id="ARBA00008987"/>
    </source>
</evidence>
<protein>
    <recommendedName>
        <fullName evidence="6 7">Thioredoxin</fullName>
    </recommendedName>
</protein>
<dbReference type="STRING" id="61635.BN85302660"/>
<dbReference type="AlphaFoldDB" id="U4KMD2"/>
<evidence type="ECO:0000313" key="12">
    <source>
        <dbReference type="Proteomes" id="UP000032737"/>
    </source>
</evidence>
<evidence type="ECO:0000313" key="11">
    <source>
        <dbReference type="EMBL" id="CCV65287.1"/>
    </source>
</evidence>
<proteinExistence type="inferred from homology"/>
<evidence type="ECO:0000256" key="9">
    <source>
        <dbReference type="PIRSR" id="PIRSR000077-4"/>
    </source>
</evidence>
<keyword evidence="4 9" id="KW-1015">Disulfide bond</keyword>
<keyword evidence="3" id="KW-0249">Electron transport</keyword>
<gene>
    <name evidence="11" type="ORF">BN85302660</name>
</gene>
<dbReference type="PROSITE" id="PS51352">
    <property type="entry name" value="THIOREDOXIN_2"/>
    <property type="match status" value="1"/>
</dbReference>
<dbReference type="PANTHER" id="PTHR45663:SF11">
    <property type="entry name" value="GEO12009P1"/>
    <property type="match status" value="1"/>
</dbReference>
<feature type="domain" description="Thioredoxin" evidence="10">
    <location>
        <begin position="1"/>
        <end position="103"/>
    </location>
</feature>
<dbReference type="InterPro" id="IPR013766">
    <property type="entry name" value="Thioredoxin_domain"/>
</dbReference>
<feature type="site" description="Deprotonates C-terminal active site Cys" evidence="8">
    <location>
        <position position="24"/>
    </location>
</feature>
<reference evidence="11 12" key="1">
    <citation type="journal article" date="2013" name="J. Mol. Microbiol. Biotechnol.">
        <title>Analysis of the Complete Genomes of Acholeplasma brassicae , A. palmae and A. laidlawii and Their Comparison to the Obligate Parasites from ' Candidatus Phytoplasma'.</title>
        <authorList>
            <person name="Kube M."/>
            <person name="Siewert C."/>
            <person name="Migdoll A.M."/>
            <person name="Duduk B."/>
            <person name="Holz S."/>
            <person name="Rabus R."/>
            <person name="Seemuller E."/>
            <person name="Mitrovic J."/>
            <person name="Muller I."/>
            <person name="Buttner C."/>
            <person name="Reinhardt R."/>
        </authorList>
    </citation>
    <scope>NUCLEOTIDE SEQUENCE [LARGE SCALE GENOMIC DNA]</scope>
    <source>
        <strain evidence="12">0502</strain>
    </source>
</reference>
<accession>U4KMD2</accession>
<evidence type="ECO:0000256" key="4">
    <source>
        <dbReference type="ARBA" id="ARBA00023157"/>
    </source>
</evidence>